<dbReference type="PANTHER" id="PTHR43798">
    <property type="entry name" value="MONOACYLGLYCEROL LIPASE"/>
    <property type="match status" value="1"/>
</dbReference>
<dbReference type="PROSITE" id="PS51257">
    <property type="entry name" value="PROKAR_LIPOPROTEIN"/>
    <property type="match status" value="1"/>
</dbReference>
<dbReference type="Pfam" id="PF00561">
    <property type="entry name" value="Abhydrolase_1"/>
    <property type="match status" value="1"/>
</dbReference>
<sequence>MKAIYERFSPLIFLLFFLIGGCKSEPVTVIDSYDGVSIRFDNEGSGEITLILVHGWANDRSIWDAQVAHFSENYRVIAVDMPGFGESGNNRSDWTISSYSRDISEIIKQLDLNNVVLVGFSMGAPIVVEAAALAQDQVSGVVLVDALQEVELKYPPETAKFMDSVMMDLVNNPTKEKLVAGGFFKKNIDSAHQRVMSFLEGSSQKGWRESLNGVMNWQNERCIEVLRAVNTPIIAINSDMQPTNVESFRKYAPDYKVKIVQNVGHVIMWDKPETFNLLMEESIQEFRAD</sequence>
<protein>
    <submittedName>
        <fullName evidence="2">Alpha/beta hydrolase</fullName>
    </submittedName>
</protein>
<keyword evidence="3" id="KW-1185">Reference proteome</keyword>
<dbReference type="RefSeq" id="WP_266012410.1">
    <property type="nucleotide sequence ID" value="NZ_JAPFQP010000002.1"/>
</dbReference>
<dbReference type="EMBL" id="JAPFQP010000002">
    <property type="protein sequence ID" value="MCX2719632.1"/>
    <property type="molecule type" value="Genomic_DNA"/>
</dbReference>
<organism evidence="2 3">
    <name type="scientific">Lentiprolixibacter aurantiacus</name>
    <dbReference type="NCBI Taxonomy" id="2993939"/>
    <lineage>
        <taxon>Bacteria</taxon>
        <taxon>Pseudomonadati</taxon>
        <taxon>Bacteroidota</taxon>
        <taxon>Flavobacteriia</taxon>
        <taxon>Flavobacteriales</taxon>
        <taxon>Flavobacteriaceae</taxon>
        <taxon>Lentiprolixibacter</taxon>
    </lineage>
</organism>
<dbReference type="AlphaFoldDB" id="A0AAE3MMM3"/>
<evidence type="ECO:0000313" key="2">
    <source>
        <dbReference type="EMBL" id="MCX2719632.1"/>
    </source>
</evidence>
<feature type="domain" description="AB hydrolase-1" evidence="1">
    <location>
        <begin position="49"/>
        <end position="272"/>
    </location>
</feature>
<name>A0AAE3MMM3_9FLAO</name>
<dbReference type="PRINTS" id="PR00111">
    <property type="entry name" value="ABHYDROLASE"/>
</dbReference>
<gene>
    <name evidence="2" type="ORF">OO016_08460</name>
</gene>
<evidence type="ECO:0000259" key="1">
    <source>
        <dbReference type="Pfam" id="PF00561"/>
    </source>
</evidence>
<evidence type="ECO:0000313" key="3">
    <source>
        <dbReference type="Proteomes" id="UP001207116"/>
    </source>
</evidence>
<dbReference type="InterPro" id="IPR050266">
    <property type="entry name" value="AB_hydrolase_sf"/>
</dbReference>
<dbReference type="GO" id="GO:0016020">
    <property type="term" value="C:membrane"/>
    <property type="evidence" value="ECO:0007669"/>
    <property type="project" value="TreeGrafter"/>
</dbReference>
<dbReference type="InterPro" id="IPR000073">
    <property type="entry name" value="AB_hydrolase_1"/>
</dbReference>
<reference evidence="2" key="1">
    <citation type="submission" date="2022-11" db="EMBL/GenBank/DDBJ databases">
        <title>The characterization of three novel Bacteroidetes species and genomic analysis of their roles in tidal elemental geochemical cycles.</title>
        <authorList>
            <person name="Ma K.-J."/>
        </authorList>
    </citation>
    <scope>NUCLEOTIDE SEQUENCE</scope>
    <source>
        <strain evidence="2">M415</strain>
    </source>
</reference>
<dbReference type="Proteomes" id="UP001207116">
    <property type="component" value="Unassembled WGS sequence"/>
</dbReference>
<dbReference type="SUPFAM" id="SSF53474">
    <property type="entry name" value="alpha/beta-Hydrolases"/>
    <property type="match status" value="1"/>
</dbReference>
<dbReference type="InterPro" id="IPR029058">
    <property type="entry name" value="AB_hydrolase_fold"/>
</dbReference>
<proteinExistence type="predicted"/>
<comment type="caution">
    <text evidence="2">The sequence shown here is derived from an EMBL/GenBank/DDBJ whole genome shotgun (WGS) entry which is preliminary data.</text>
</comment>
<keyword evidence="2" id="KW-0378">Hydrolase</keyword>
<dbReference type="PANTHER" id="PTHR43798:SF33">
    <property type="entry name" value="HYDROLASE, PUTATIVE (AFU_ORTHOLOGUE AFUA_2G14860)-RELATED"/>
    <property type="match status" value="1"/>
</dbReference>
<dbReference type="GO" id="GO:0016787">
    <property type="term" value="F:hydrolase activity"/>
    <property type="evidence" value="ECO:0007669"/>
    <property type="project" value="UniProtKB-KW"/>
</dbReference>
<dbReference type="Gene3D" id="3.40.50.1820">
    <property type="entry name" value="alpha/beta hydrolase"/>
    <property type="match status" value="1"/>
</dbReference>
<accession>A0AAE3MMM3</accession>